<feature type="domain" description="WWE" evidence="3">
    <location>
        <begin position="107"/>
        <end position="184"/>
    </location>
</feature>
<comment type="caution">
    <text evidence="4">The sequence shown here is derived from an EMBL/GenBank/DDBJ whole genome shotgun (WGS) entry which is preliminary data.</text>
</comment>
<protein>
    <recommendedName>
        <fullName evidence="3">WWE domain-containing protein</fullName>
    </recommendedName>
</protein>
<gene>
    <name evidence="4" type="ORF">SNAT2548_LOCUS34673</name>
</gene>
<keyword evidence="2" id="KW-0812">Transmembrane</keyword>
<dbReference type="AlphaFoldDB" id="A0A812V6I2"/>
<accession>A0A812V6I2</accession>
<dbReference type="SUPFAM" id="SSF117839">
    <property type="entry name" value="WWE domain"/>
    <property type="match status" value="1"/>
</dbReference>
<reference evidence="4" key="1">
    <citation type="submission" date="2021-02" db="EMBL/GenBank/DDBJ databases">
        <authorList>
            <person name="Dougan E. K."/>
            <person name="Rhodes N."/>
            <person name="Thang M."/>
            <person name="Chan C."/>
        </authorList>
    </citation>
    <scope>NUCLEOTIDE SEQUENCE</scope>
</reference>
<feature type="transmembrane region" description="Helical" evidence="2">
    <location>
        <begin position="34"/>
        <end position="56"/>
    </location>
</feature>
<dbReference type="Proteomes" id="UP000604046">
    <property type="component" value="Unassembled WGS sequence"/>
</dbReference>
<dbReference type="OrthoDB" id="432892at2759"/>
<dbReference type="EMBL" id="CAJNDS010002823">
    <property type="protein sequence ID" value="CAE7609971.1"/>
    <property type="molecule type" value="Genomic_DNA"/>
</dbReference>
<dbReference type="InterPro" id="IPR037197">
    <property type="entry name" value="WWE_dom_sf"/>
</dbReference>
<feature type="region of interest" description="Disordered" evidence="1">
    <location>
        <begin position="64"/>
        <end position="115"/>
    </location>
</feature>
<dbReference type="Gene3D" id="3.30.720.50">
    <property type="match status" value="1"/>
</dbReference>
<dbReference type="InterPro" id="IPR018123">
    <property type="entry name" value="WWE-dom_subgr"/>
</dbReference>
<dbReference type="Pfam" id="PF02825">
    <property type="entry name" value="WWE"/>
    <property type="match status" value="1"/>
</dbReference>
<dbReference type="GO" id="GO:0008270">
    <property type="term" value="F:zinc ion binding"/>
    <property type="evidence" value="ECO:0007669"/>
    <property type="project" value="InterPro"/>
</dbReference>
<dbReference type="PROSITE" id="PS50918">
    <property type="entry name" value="WWE"/>
    <property type="match status" value="1"/>
</dbReference>
<evidence type="ECO:0000313" key="5">
    <source>
        <dbReference type="Proteomes" id="UP000604046"/>
    </source>
</evidence>
<name>A0A812V6I2_9DINO</name>
<evidence type="ECO:0000259" key="3">
    <source>
        <dbReference type="PROSITE" id="PS50918"/>
    </source>
</evidence>
<keyword evidence="2" id="KW-1133">Transmembrane helix</keyword>
<keyword evidence="5" id="KW-1185">Reference proteome</keyword>
<sequence length="193" mass="21131">MSEYRRVALLVVLLVVVLSTPAVSIFGLPFLASFQAVAGIAIPMVCAAMSGGFLLCSLLRSKSEPDDHDFGTQNWDDETARRSPMRGPADEHVAPQTYGADEDPAPEETNSAANIGLSEKWQWSNGTGGRWMDFDADVALELSEAVGRGETLLKLSIRGRWYEINLQSMQQQSLATGRFRPIRKVAAVQSELM</sequence>
<evidence type="ECO:0000256" key="2">
    <source>
        <dbReference type="SAM" id="Phobius"/>
    </source>
</evidence>
<organism evidence="4 5">
    <name type="scientific">Symbiodinium natans</name>
    <dbReference type="NCBI Taxonomy" id="878477"/>
    <lineage>
        <taxon>Eukaryota</taxon>
        <taxon>Sar</taxon>
        <taxon>Alveolata</taxon>
        <taxon>Dinophyceae</taxon>
        <taxon>Suessiales</taxon>
        <taxon>Symbiodiniaceae</taxon>
        <taxon>Symbiodinium</taxon>
    </lineage>
</organism>
<evidence type="ECO:0000313" key="4">
    <source>
        <dbReference type="EMBL" id="CAE7609971.1"/>
    </source>
</evidence>
<dbReference type="SMART" id="SM00678">
    <property type="entry name" value="WWE"/>
    <property type="match status" value="1"/>
</dbReference>
<proteinExistence type="predicted"/>
<keyword evidence="2" id="KW-0472">Membrane</keyword>
<evidence type="ECO:0000256" key="1">
    <source>
        <dbReference type="SAM" id="MobiDB-lite"/>
    </source>
</evidence>
<dbReference type="InterPro" id="IPR004170">
    <property type="entry name" value="WWE_dom"/>
</dbReference>